<protein>
    <submittedName>
        <fullName evidence="1">Uncharacterized protein</fullName>
    </submittedName>
</protein>
<sequence length="92" mass="10600">MVVQVVKTSSPRIEAEKWHLRPLESGQVRHGSPQVRFSHKVQQGDFPEVDPKLQGLLNCLKILDFTIPYLSTETTREVCKGRMDLRGYKDFC</sequence>
<gene>
    <name evidence="1" type="ORF">AEK19_MT1622</name>
</gene>
<keyword evidence="1" id="KW-0496">Mitochondrion</keyword>
<dbReference type="EMBL" id="KY774314">
    <property type="protein sequence ID" value="ART31806.1"/>
    <property type="molecule type" value="Genomic_DNA"/>
</dbReference>
<reference evidence="1" key="1">
    <citation type="submission" date="2017-03" db="EMBL/GenBank/DDBJ databases">
        <title>The mitochondrial genome of the carnivorous plant Utricularia reniformis (Lentibulariaceae): structure, comparative analysis and evolutionary landmarks.</title>
        <authorList>
            <person name="Silva S.R."/>
            <person name="Alvarenga D.O."/>
            <person name="Michael T.P."/>
            <person name="Miranda V.F.O."/>
            <person name="Varani A.M."/>
        </authorList>
    </citation>
    <scope>NUCLEOTIDE SEQUENCE</scope>
</reference>
<dbReference type="AlphaFoldDB" id="A0A1Y0B2Z0"/>
<name>A0A1Y0B2Z0_9LAMI</name>
<organism evidence="1">
    <name type="scientific">Utricularia reniformis</name>
    <dbReference type="NCBI Taxonomy" id="192314"/>
    <lineage>
        <taxon>Eukaryota</taxon>
        <taxon>Viridiplantae</taxon>
        <taxon>Streptophyta</taxon>
        <taxon>Embryophyta</taxon>
        <taxon>Tracheophyta</taxon>
        <taxon>Spermatophyta</taxon>
        <taxon>Magnoliopsida</taxon>
        <taxon>eudicotyledons</taxon>
        <taxon>Gunneridae</taxon>
        <taxon>Pentapetalae</taxon>
        <taxon>asterids</taxon>
        <taxon>lamiids</taxon>
        <taxon>Lamiales</taxon>
        <taxon>Lentibulariaceae</taxon>
        <taxon>Utricularia</taxon>
    </lineage>
</organism>
<proteinExistence type="predicted"/>
<geneLocation type="mitochondrion" evidence="1"/>
<evidence type="ECO:0000313" key="1">
    <source>
        <dbReference type="EMBL" id="ART31806.1"/>
    </source>
</evidence>
<accession>A0A1Y0B2Z0</accession>